<reference evidence="1" key="2">
    <citation type="journal article" date="2022" name="New Phytol.">
        <title>Evolutionary transition to the ectomycorrhizal habit in the genomes of a hyperdiverse lineage of mushroom-forming fungi.</title>
        <authorList>
            <person name="Looney B."/>
            <person name="Miyauchi S."/>
            <person name="Morin E."/>
            <person name="Drula E."/>
            <person name="Courty P.E."/>
            <person name="Kohler A."/>
            <person name="Kuo A."/>
            <person name="LaButti K."/>
            <person name="Pangilinan J."/>
            <person name="Lipzen A."/>
            <person name="Riley R."/>
            <person name="Andreopoulos W."/>
            <person name="He G."/>
            <person name="Johnson J."/>
            <person name="Nolan M."/>
            <person name="Tritt A."/>
            <person name="Barry K.W."/>
            <person name="Grigoriev I.V."/>
            <person name="Nagy L.G."/>
            <person name="Hibbett D."/>
            <person name="Henrissat B."/>
            <person name="Matheny P.B."/>
            <person name="Labbe J."/>
            <person name="Martin F.M."/>
        </authorList>
    </citation>
    <scope>NUCLEOTIDE SEQUENCE</scope>
    <source>
        <strain evidence="1">FP105234-sp</strain>
    </source>
</reference>
<gene>
    <name evidence="1" type="ORF">FA95DRAFT_1589928</name>
</gene>
<evidence type="ECO:0000313" key="1">
    <source>
        <dbReference type="EMBL" id="KAI0045038.1"/>
    </source>
</evidence>
<protein>
    <submittedName>
        <fullName evidence="1">Uncharacterized protein</fullName>
    </submittedName>
</protein>
<sequence length="367" mass="41182">MSSEESEDSEDDELAVIAAGVVVFGALEADQRRRERRRLHRTYLTRPKLLPNPRESTPWQVLYASRSDRAFITTMGFDCNMFEKILTSGFTLTWNSTPIPRPDTNFNGAPRLGGRSLDSAGALGLVLHYLSSSMPLTSLQQVFALISTTGTEFAEANALIVVRHPLLDGAFASGDGLKLPVETSSDPEIENVTYNGWLHHHFMSNVFAFSPTGVIIAAIINAPGSWHDAKTARPLYVKLCDNTPNGYYLAGQHLPDDPQERAELMRFDKQLVSFRQTAEWGMQGSFGRLRVPMDIEDDEGRANLIEVCVCMNNLRAICVGINHIRNVYMPIWRQADDDLWFGFENMLFADIRCRDRVAQFHAIDVVI</sequence>
<organism evidence="1 2">
    <name type="scientific">Auriscalpium vulgare</name>
    <dbReference type="NCBI Taxonomy" id="40419"/>
    <lineage>
        <taxon>Eukaryota</taxon>
        <taxon>Fungi</taxon>
        <taxon>Dikarya</taxon>
        <taxon>Basidiomycota</taxon>
        <taxon>Agaricomycotina</taxon>
        <taxon>Agaricomycetes</taxon>
        <taxon>Russulales</taxon>
        <taxon>Auriscalpiaceae</taxon>
        <taxon>Auriscalpium</taxon>
    </lineage>
</organism>
<accession>A0ACB8RNE9</accession>
<keyword evidence="2" id="KW-1185">Reference proteome</keyword>
<name>A0ACB8RNE9_9AGAM</name>
<comment type="caution">
    <text evidence="1">The sequence shown here is derived from an EMBL/GenBank/DDBJ whole genome shotgun (WGS) entry which is preliminary data.</text>
</comment>
<proteinExistence type="predicted"/>
<evidence type="ECO:0000313" key="2">
    <source>
        <dbReference type="Proteomes" id="UP000814033"/>
    </source>
</evidence>
<dbReference type="Proteomes" id="UP000814033">
    <property type="component" value="Unassembled WGS sequence"/>
</dbReference>
<dbReference type="EMBL" id="MU275963">
    <property type="protein sequence ID" value="KAI0045038.1"/>
    <property type="molecule type" value="Genomic_DNA"/>
</dbReference>
<reference evidence="1" key="1">
    <citation type="submission" date="2021-02" db="EMBL/GenBank/DDBJ databases">
        <authorList>
            <consortium name="DOE Joint Genome Institute"/>
            <person name="Ahrendt S."/>
            <person name="Looney B.P."/>
            <person name="Miyauchi S."/>
            <person name="Morin E."/>
            <person name="Drula E."/>
            <person name="Courty P.E."/>
            <person name="Chicoki N."/>
            <person name="Fauchery L."/>
            <person name="Kohler A."/>
            <person name="Kuo A."/>
            <person name="Labutti K."/>
            <person name="Pangilinan J."/>
            <person name="Lipzen A."/>
            <person name="Riley R."/>
            <person name="Andreopoulos W."/>
            <person name="He G."/>
            <person name="Johnson J."/>
            <person name="Barry K.W."/>
            <person name="Grigoriev I.V."/>
            <person name="Nagy L."/>
            <person name="Hibbett D."/>
            <person name="Henrissat B."/>
            <person name="Matheny P.B."/>
            <person name="Labbe J."/>
            <person name="Martin F."/>
        </authorList>
    </citation>
    <scope>NUCLEOTIDE SEQUENCE</scope>
    <source>
        <strain evidence="1">FP105234-sp</strain>
    </source>
</reference>